<evidence type="ECO:0000313" key="1">
    <source>
        <dbReference type="EMBL" id="SEU12159.1"/>
    </source>
</evidence>
<organism evidence="1 2">
    <name type="scientific">Natrinema hispanicum</name>
    <dbReference type="NCBI Taxonomy" id="392421"/>
    <lineage>
        <taxon>Archaea</taxon>
        <taxon>Methanobacteriati</taxon>
        <taxon>Methanobacteriota</taxon>
        <taxon>Stenosarchaea group</taxon>
        <taxon>Halobacteria</taxon>
        <taxon>Halobacteriales</taxon>
        <taxon>Natrialbaceae</taxon>
        <taxon>Natrinema</taxon>
    </lineage>
</organism>
<gene>
    <name evidence="1" type="ORF">SAMN04488694_15211</name>
</gene>
<accession>A0A1I0JNL4</accession>
<dbReference type="AlphaFoldDB" id="A0A1I0JNL4"/>
<dbReference type="EMBL" id="FOIC01000052">
    <property type="protein sequence ID" value="SEU12159.1"/>
    <property type="molecule type" value="Genomic_DNA"/>
</dbReference>
<protein>
    <submittedName>
        <fullName evidence="1">Uncharacterized protein</fullName>
    </submittedName>
</protein>
<proteinExistence type="predicted"/>
<dbReference type="Proteomes" id="UP000199320">
    <property type="component" value="Unassembled WGS sequence"/>
</dbReference>
<evidence type="ECO:0000313" key="2">
    <source>
        <dbReference type="Proteomes" id="UP000199320"/>
    </source>
</evidence>
<sequence>MTPEFGKRVLASERFDDVLLEARVVTFVGGLIVIVFDNDAETDKRLKALTYSLCLAVGAGCDLGYFAR</sequence>
<keyword evidence="2" id="KW-1185">Reference proteome</keyword>
<reference evidence="2" key="1">
    <citation type="submission" date="2016-10" db="EMBL/GenBank/DDBJ databases">
        <authorList>
            <person name="Varghese N."/>
            <person name="Submissions S."/>
        </authorList>
    </citation>
    <scope>NUCLEOTIDE SEQUENCE [LARGE SCALE GENOMIC DNA]</scope>
    <source>
        <strain evidence="2">CDM_6</strain>
    </source>
</reference>
<name>A0A1I0JNL4_9EURY</name>